<dbReference type="AlphaFoldDB" id="A0A167HUV8"/>
<evidence type="ECO:0000256" key="1">
    <source>
        <dbReference type="SAM" id="MobiDB-lite"/>
    </source>
</evidence>
<name>A0A167HUV8_CALVF</name>
<feature type="compositionally biased region" description="Basic and acidic residues" evidence="1">
    <location>
        <begin position="263"/>
        <end position="276"/>
    </location>
</feature>
<gene>
    <name evidence="2" type="ORF">CALVIDRAFT_567746</name>
</gene>
<keyword evidence="3" id="KW-1185">Reference proteome</keyword>
<feature type="region of interest" description="Disordered" evidence="1">
    <location>
        <begin position="231"/>
        <end position="287"/>
    </location>
</feature>
<feature type="compositionally biased region" description="Acidic residues" evidence="1">
    <location>
        <begin position="278"/>
        <end position="287"/>
    </location>
</feature>
<sequence>MPEFDYLFAPAFRQFRVNVTHLLAPARGAPPSKPPSKVFEDGYPYAPLDRLGIDDTPHSLIGERWEGLTWFMREYFQVLSDENVVAKLEFYIDNPKTRRRISSSSPLDTYRDKVVQFRQLRVNEFGGHLPDFNVMSIFIEHVILHELAECDNILRDIVTENKHHAQPAATRILALETQLEDLKNSFHSIEEKNAVEKLLESADVHYVLLKLTHDLHHNLDLLMNEERDWTNPRSHLSTPVGIGASNLGSQSSGSQPMEDMDPDDIRPMEGRSHPEEPVYSDEGEGDA</sequence>
<reference evidence="2 3" key="1">
    <citation type="journal article" date="2016" name="Mol. Biol. Evol.">
        <title>Comparative Genomics of Early-Diverging Mushroom-Forming Fungi Provides Insights into the Origins of Lignocellulose Decay Capabilities.</title>
        <authorList>
            <person name="Nagy L.G."/>
            <person name="Riley R."/>
            <person name="Tritt A."/>
            <person name="Adam C."/>
            <person name="Daum C."/>
            <person name="Floudas D."/>
            <person name="Sun H."/>
            <person name="Yadav J.S."/>
            <person name="Pangilinan J."/>
            <person name="Larsson K.H."/>
            <person name="Matsuura K."/>
            <person name="Barry K."/>
            <person name="Labutti K."/>
            <person name="Kuo R."/>
            <person name="Ohm R.A."/>
            <person name="Bhattacharya S.S."/>
            <person name="Shirouzu T."/>
            <person name="Yoshinaga Y."/>
            <person name="Martin F.M."/>
            <person name="Grigoriev I.V."/>
            <person name="Hibbett D.S."/>
        </authorList>
    </citation>
    <scope>NUCLEOTIDE SEQUENCE [LARGE SCALE GENOMIC DNA]</scope>
    <source>
        <strain evidence="2 3">TUFC12733</strain>
    </source>
</reference>
<proteinExistence type="predicted"/>
<organism evidence="2 3">
    <name type="scientific">Calocera viscosa (strain TUFC12733)</name>
    <dbReference type="NCBI Taxonomy" id="1330018"/>
    <lineage>
        <taxon>Eukaryota</taxon>
        <taxon>Fungi</taxon>
        <taxon>Dikarya</taxon>
        <taxon>Basidiomycota</taxon>
        <taxon>Agaricomycotina</taxon>
        <taxon>Dacrymycetes</taxon>
        <taxon>Dacrymycetales</taxon>
        <taxon>Dacrymycetaceae</taxon>
        <taxon>Calocera</taxon>
    </lineage>
</organism>
<protein>
    <submittedName>
        <fullName evidence="2">Uncharacterized protein</fullName>
    </submittedName>
</protein>
<feature type="compositionally biased region" description="Polar residues" evidence="1">
    <location>
        <begin position="246"/>
        <end position="255"/>
    </location>
</feature>
<evidence type="ECO:0000313" key="2">
    <source>
        <dbReference type="EMBL" id="KZO92007.1"/>
    </source>
</evidence>
<dbReference type="Proteomes" id="UP000076738">
    <property type="component" value="Unassembled WGS sequence"/>
</dbReference>
<evidence type="ECO:0000313" key="3">
    <source>
        <dbReference type="Proteomes" id="UP000076738"/>
    </source>
</evidence>
<accession>A0A167HUV8</accession>
<dbReference type="EMBL" id="KV417315">
    <property type="protein sequence ID" value="KZO92007.1"/>
    <property type="molecule type" value="Genomic_DNA"/>
</dbReference>